<dbReference type="AlphaFoldDB" id="U2CMG6"/>
<gene>
    <name evidence="2" type="ORF">HMPREF1981_01422</name>
</gene>
<feature type="compositionally biased region" description="Basic residues" evidence="1">
    <location>
        <begin position="14"/>
        <end position="26"/>
    </location>
</feature>
<comment type="caution">
    <text evidence="2">The sequence shown here is derived from an EMBL/GenBank/DDBJ whole genome shotgun (WGS) entry which is preliminary data.</text>
</comment>
<reference evidence="2 3" key="1">
    <citation type="submission" date="2013-08" db="EMBL/GenBank/DDBJ databases">
        <authorList>
            <person name="Weinstock G."/>
            <person name="Sodergren E."/>
            <person name="Wylie T."/>
            <person name="Fulton L."/>
            <person name="Fulton R."/>
            <person name="Fronick C."/>
            <person name="O'Laughlin M."/>
            <person name="Godfrey J."/>
            <person name="Miner T."/>
            <person name="Herter B."/>
            <person name="Appelbaum E."/>
            <person name="Cordes M."/>
            <person name="Lek S."/>
            <person name="Wollam A."/>
            <person name="Pepin K.H."/>
            <person name="Palsikar V.B."/>
            <person name="Mitreva M."/>
            <person name="Wilson R.K."/>
        </authorList>
    </citation>
    <scope>NUCLEOTIDE SEQUENCE [LARGE SCALE GENOMIC DNA]</scope>
    <source>
        <strain evidence="2 3">F0041</strain>
    </source>
</reference>
<evidence type="ECO:0000256" key="1">
    <source>
        <dbReference type="SAM" id="MobiDB-lite"/>
    </source>
</evidence>
<evidence type="ECO:0000313" key="3">
    <source>
        <dbReference type="Proteomes" id="UP000016496"/>
    </source>
</evidence>
<proteinExistence type="predicted"/>
<dbReference type="HOGENOM" id="CLU_2749418_0_0_10"/>
<organism evidence="2 3">
    <name type="scientific">Bacteroides pyogenes F0041</name>
    <dbReference type="NCBI Taxonomy" id="1321819"/>
    <lineage>
        <taxon>Bacteria</taxon>
        <taxon>Pseudomonadati</taxon>
        <taxon>Bacteroidota</taxon>
        <taxon>Bacteroidia</taxon>
        <taxon>Bacteroidales</taxon>
        <taxon>Bacteroidaceae</taxon>
        <taxon>Bacteroides</taxon>
    </lineage>
</organism>
<sequence>MNLSGSHSNDIHQRQKHSRNLFKHRNKETEIKIKSGLENKQSRIFSQKPPLEESTFQTNLLNTKDFAWYQ</sequence>
<feature type="region of interest" description="Disordered" evidence="1">
    <location>
        <begin position="1"/>
        <end position="27"/>
    </location>
</feature>
<dbReference type="PATRIC" id="fig|1321819.3.peg.1307"/>
<accession>U2CMG6</accession>
<name>U2CMG6_9BACE</name>
<evidence type="ECO:0000313" key="2">
    <source>
        <dbReference type="EMBL" id="ERI85725.1"/>
    </source>
</evidence>
<dbReference type="EMBL" id="AWSV01000078">
    <property type="protein sequence ID" value="ERI85725.1"/>
    <property type="molecule type" value="Genomic_DNA"/>
</dbReference>
<dbReference type="Proteomes" id="UP000016496">
    <property type="component" value="Unassembled WGS sequence"/>
</dbReference>
<protein>
    <submittedName>
        <fullName evidence="2">Uncharacterized protein</fullName>
    </submittedName>
</protein>